<organism evidence="1 2">
    <name type="scientific">Thomasclavelia cocleata</name>
    <dbReference type="NCBI Taxonomy" id="69824"/>
    <lineage>
        <taxon>Bacteria</taxon>
        <taxon>Bacillati</taxon>
        <taxon>Bacillota</taxon>
        <taxon>Erysipelotrichia</taxon>
        <taxon>Erysipelotrichales</taxon>
        <taxon>Coprobacillaceae</taxon>
        <taxon>Thomasclavelia</taxon>
    </lineage>
</organism>
<sequence>MEVKLKSIHANVINDKEDYVPKNVKARIEVGYSHSQKENLVLNYQIKVGENEKNFFVVKCVFEIEDYDHEIKEKVILDQAVDMLQERIEIILGLITEEMGFNLQG</sequence>
<dbReference type="Proteomes" id="UP000198558">
    <property type="component" value="Unassembled WGS sequence"/>
</dbReference>
<gene>
    <name evidence="1" type="ORF">SAMN04489758_1018</name>
</gene>
<name>A0A1I0BA41_9FIRM</name>
<accession>A0A1I0BA41</accession>
<reference evidence="2" key="1">
    <citation type="submission" date="2016-10" db="EMBL/GenBank/DDBJ databases">
        <authorList>
            <person name="Varghese N."/>
            <person name="Submissions S."/>
        </authorList>
    </citation>
    <scope>NUCLEOTIDE SEQUENCE [LARGE SCALE GENOMIC DNA]</scope>
    <source>
        <strain evidence="2">DSM 1551</strain>
    </source>
</reference>
<dbReference type="OrthoDB" id="1653790at2"/>
<dbReference type="GeneID" id="78287056"/>
<keyword evidence="2" id="KW-1185">Reference proteome</keyword>
<dbReference type="EMBL" id="FOIN01000001">
    <property type="protein sequence ID" value="SET02951.1"/>
    <property type="molecule type" value="Genomic_DNA"/>
</dbReference>
<protein>
    <submittedName>
        <fullName evidence="1">Uncharacterized protein</fullName>
    </submittedName>
</protein>
<evidence type="ECO:0000313" key="2">
    <source>
        <dbReference type="Proteomes" id="UP000198558"/>
    </source>
</evidence>
<evidence type="ECO:0000313" key="1">
    <source>
        <dbReference type="EMBL" id="SET02951.1"/>
    </source>
</evidence>
<dbReference type="AlphaFoldDB" id="A0A1I0BA41"/>
<dbReference type="RefSeq" id="WP_092351202.1">
    <property type="nucleotide sequence ID" value="NZ_CAMTSG010000001.1"/>
</dbReference>
<proteinExistence type="predicted"/>